<proteinExistence type="inferred from homology"/>
<reference evidence="7" key="1">
    <citation type="submission" date="2015-10" db="EMBL/GenBank/DDBJ databases">
        <authorList>
            <person name="Devillers H."/>
        </authorList>
    </citation>
    <scope>NUCLEOTIDE SEQUENCE [LARGE SCALE GENOMIC DNA]</scope>
</reference>
<keyword evidence="7" id="KW-1185">Reference proteome</keyword>
<dbReference type="PROSITE" id="PS50846">
    <property type="entry name" value="HMA_2"/>
    <property type="match status" value="1"/>
</dbReference>
<dbReference type="Gene3D" id="3.30.70.100">
    <property type="match status" value="1"/>
</dbReference>
<gene>
    <name evidence="6" type="ORF">LAQU0_S01e08174g</name>
</gene>
<comment type="similarity">
    <text evidence="2">Belongs to the CCS1 family.</text>
</comment>
<dbReference type="AlphaFoldDB" id="A0A0P1KPI7"/>
<accession>A0A0P1KPI7</accession>
<dbReference type="Pfam" id="PF00403">
    <property type="entry name" value="HMA"/>
    <property type="match status" value="1"/>
</dbReference>
<dbReference type="EMBL" id="LN890560">
    <property type="protein sequence ID" value="CUS20507.1"/>
    <property type="molecule type" value="Genomic_DNA"/>
</dbReference>
<dbReference type="Proteomes" id="UP000236544">
    <property type="component" value="Unassembled WGS sequence"/>
</dbReference>
<dbReference type="GO" id="GO:0006801">
    <property type="term" value="P:superoxide metabolic process"/>
    <property type="evidence" value="ECO:0007669"/>
    <property type="project" value="InterPro"/>
</dbReference>
<evidence type="ECO:0000256" key="1">
    <source>
        <dbReference type="ARBA" id="ARBA00001973"/>
    </source>
</evidence>
<dbReference type="SUPFAM" id="SSF55008">
    <property type="entry name" value="HMA, heavy metal-associated domain"/>
    <property type="match status" value="1"/>
</dbReference>
<dbReference type="OrthoDB" id="666972at2759"/>
<dbReference type="Gene3D" id="2.60.40.200">
    <property type="entry name" value="Superoxide dismutase, copper/zinc binding domain"/>
    <property type="match status" value="1"/>
</dbReference>
<sequence length="244" mass="26250">MTAPTSEDSFEATYAVEMHCDGCVEDIKSCLAGIPNLTLDFHVPKKLLAVKGTAAPSVIISALQKCGRDAIIRGTGKPNSAAVSILETFEPVADNDTPVRGLARIVGVSDTKTWVDITLNGLPRPGKYYASVRECGDISKGAQSVGAPLYKFEEPVDCNSPSDLGKNLYSGQAFLSAPLRVWELVGRSFMVTSDPQHRAGHGYEICGVLARSAGVWENDKQVCACSGKSVWQERKDALEHNIQH</sequence>
<feature type="domain" description="HMA" evidence="5">
    <location>
        <begin position="9"/>
        <end position="71"/>
    </location>
</feature>
<comment type="cofactor">
    <cofactor evidence="1">
        <name>Cu(2+)</name>
        <dbReference type="ChEBI" id="CHEBI:29036"/>
    </cofactor>
</comment>
<protein>
    <recommendedName>
        <fullName evidence="3">Superoxide dismutase 1 copper chaperone</fullName>
    </recommendedName>
</protein>
<dbReference type="GO" id="GO:0005507">
    <property type="term" value="F:copper ion binding"/>
    <property type="evidence" value="ECO:0007669"/>
    <property type="project" value="InterPro"/>
</dbReference>
<dbReference type="PANTHER" id="PTHR10003">
    <property type="entry name" value="SUPEROXIDE DISMUTASE CU-ZN -RELATED"/>
    <property type="match status" value="1"/>
</dbReference>
<evidence type="ECO:0000313" key="6">
    <source>
        <dbReference type="EMBL" id="CUS20507.1"/>
    </source>
</evidence>
<evidence type="ECO:0000256" key="2">
    <source>
        <dbReference type="ARBA" id="ARBA00010636"/>
    </source>
</evidence>
<evidence type="ECO:0000259" key="5">
    <source>
        <dbReference type="PROSITE" id="PS50846"/>
    </source>
</evidence>
<evidence type="ECO:0000256" key="3">
    <source>
        <dbReference type="ARBA" id="ARBA00016103"/>
    </source>
</evidence>
<dbReference type="SUPFAM" id="SSF49329">
    <property type="entry name" value="Cu,Zn superoxide dismutase-like"/>
    <property type="match status" value="1"/>
</dbReference>
<evidence type="ECO:0000313" key="7">
    <source>
        <dbReference type="Proteomes" id="UP000236544"/>
    </source>
</evidence>
<name>A0A0P1KPI7_9SACH</name>
<dbReference type="InterPro" id="IPR024134">
    <property type="entry name" value="SOD_Cu/Zn_/chaperone"/>
</dbReference>
<organism evidence="6 7">
    <name type="scientific">Lachancea quebecensis</name>
    <dbReference type="NCBI Taxonomy" id="1654605"/>
    <lineage>
        <taxon>Eukaryota</taxon>
        <taxon>Fungi</taxon>
        <taxon>Dikarya</taxon>
        <taxon>Ascomycota</taxon>
        <taxon>Saccharomycotina</taxon>
        <taxon>Saccharomycetes</taxon>
        <taxon>Saccharomycetales</taxon>
        <taxon>Saccharomycetaceae</taxon>
        <taxon>Lachancea</taxon>
    </lineage>
</organism>
<dbReference type="InterPro" id="IPR036163">
    <property type="entry name" value="HMA_dom_sf"/>
</dbReference>
<keyword evidence="4" id="KW-1015">Disulfide bond</keyword>
<evidence type="ECO:0000256" key="4">
    <source>
        <dbReference type="ARBA" id="ARBA00023157"/>
    </source>
</evidence>
<dbReference type="InterPro" id="IPR006121">
    <property type="entry name" value="HMA_dom"/>
</dbReference>
<dbReference type="CDD" id="cd00371">
    <property type="entry name" value="HMA"/>
    <property type="match status" value="1"/>
</dbReference>
<dbReference type="InterPro" id="IPR036423">
    <property type="entry name" value="SOD-like_Cu/Zn_dom_sf"/>
</dbReference>